<feature type="compositionally biased region" description="Pro residues" evidence="1">
    <location>
        <begin position="92"/>
        <end position="107"/>
    </location>
</feature>
<organism evidence="2 3">
    <name type="scientific">Solanum pinnatisectum</name>
    <name type="common">tansyleaf nightshade</name>
    <dbReference type="NCBI Taxonomy" id="50273"/>
    <lineage>
        <taxon>Eukaryota</taxon>
        <taxon>Viridiplantae</taxon>
        <taxon>Streptophyta</taxon>
        <taxon>Embryophyta</taxon>
        <taxon>Tracheophyta</taxon>
        <taxon>Spermatophyta</taxon>
        <taxon>Magnoliopsida</taxon>
        <taxon>eudicotyledons</taxon>
        <taxon>Gunneridae</taxon>
        <taxon>Pentapetalae</taxon>
        <taxon>asterids</taxon>
        <taxon>lamiids</taxon>
        <taxon>Solanales</taxon>
        <taxon>Solanaceae</taxon>
        <taxon>Solanoideae</taxon>
        <taxon>Solaneae</taxon>
        <taxon>Solanum</taxon>
    </lineage>
</organism>
<sequence>MTSSFPLFSGQPLSFSIISGETQKPQHLSSSRNEPPKPHLQQTQLPQQTPRPPSSSLLPEQRTKNETNSSGEEPSRHKLDQTNPKSSSITKDPPPQNHPPFSPTSDH</sequence>
<dbReference type="AlphaFoldDB" id="A0AAV9L6E1"/>
<feature type="region of interest" description="Disordered" evidence="1">
    <location>
        <begin position="1"/>
        <end position="107"/>
    </location>
</feature>
<proteinExistence type="predicted"/>
<gene>
    <name evidence="2" type="ORF">R3W88_011150</name>
</gene>
<evidence type="ECO:0000313" key="2">
    <source>
        <dbReference type="EMBL" id="KAK4720917.1"/>
    </source>
</evidence>
<dbReference type="EMBL" id="JAWPEI010000007">
    <property type="protein sequence ID" value="KAK4720917.1"/>
    <property type="molecule type" value="Genomic_DNA"/>
</dbReference>
<feature type="compositionally biased region" description="Polar residues" evidence="1">
    <location>
        <begin position="81"/>
        <end position="90"/>
    </location>
</feature>
<evidence type="ECO:0000313" key="3">
    <source>
        <dbReference type="Proteomes" id="UP001311915"/>
    </source>
</evidence>
<dbReference type="Proteomes" id="UP001311915">
    <property type="component" value="Unassembled WGS sequence"/>
</dbReference>
<comment type="caution">
    <text evidence="2">The sequence shown here is derived from an EMBL/GenBank/DDBJ whole genome shotgun (WGS) entry which is preliminary data.</text>
</comment>
<evidence type="ECO:0000256" key="1">
    <source>
        <dbReference type="SAM" id="MobiDB-lite"/>
    </source>
</evidence>
<feature type="compositionally biased region" description="Polar residues" evidence="1">
    <location>
        <begin position="1"/>
        <end position="33"/>
    </location>
</feature>
<name>A0AAV9L6E1_9SOLN</name>
<feature type="compositionally biased region" description="Low complexity" evidence="1">
    <location>
        <begin position="39"/>
        <end position="60"/>
    </location>
</feature>
<keyword evidence="3" id="KW-1185">Reference proteome</keyword>
<protein>
    <submittedName>
        <fullName evidence="2">Uncharacterized protein</fullName>
    </submittedName>
</protein>
<reference evidence="2 3" key="1">
    <citation type="submission" date="2023-10" db="EMBL/GenBank/DDBJ databases">
        <title>Genome-Wide Identification Analysis in wild type Solanum Pinnatisectum Reveals Some Genes Defensing Phytophthora Infestans.</title>
        <authorList>
            <person name="Sun C."/>
        </authorList>
    </citation>
    <scope>NUCLEOTIDE SEQUENCE [LARGE SCALE GENOMIC DNA]</scope>
    <source>
        <strain evidence="2">LQN</strain>
        <tissue evidence="2">Leaf</tissue>
    </source>
</reference>
<accession>A0AAV9L6E1</accession>